<keyword evidence="3" id="KW-1185">Reference proteome</keyword>
<organism evidence="2 3">
    <name type="scientific">Elysia crispata</name>
    <name type="common">lettuce slug</name>
    <dbReference type="NCBI Taxonomy" id="231223"/>
    <lineage>
        <taxon>Eukaryota</taxon>
        <taxon>Metazoa</taxon>
        <taxon>Spiralia</taxon>
        <taxon>Lophotrochozoa</taxon>
        <taxon>Mollusca</taxon>
        <taxon>Gastropoda</taxon>
        <taxon>Heterobranchia</taxon>
        <taxon>Euthyneura</taxon>
        <taxon>Panpulmonata</taxon>
        <taxon>Sacoglossa</taxon>
        <taxon>Placobranchoidea</taxon>
        <taxon>Plakobranchidae</taxon>
        <taxon>Elysia</taxon>
    </lineage>
</organism>
<evidence type="ECO:0000313" key="2">
    <source>
        <dbReference type="EMBL" id="KAK3768149.1"/>
    </source>
</evidence>
<accession>A0AAE1DEW6</accession>
<feature type="compositionally biased region" description="Basic and acidic residues" evidence="1">
    <location>
        <begin position="45"/>
        <end position="54"/>
    </location>
</feature>
<evidence type="ECO:0000313" key="3">
    <source>
        <dbReference type="Proteomes" id="UP001283361"/>
    </source>
</evidence>
<protein>
    <submittedName>
        <fullName evidence="2">Uncharacterized protein</fullName>
    </submittedName>
</protein>
<dbReference type="Proteomes" id="UP001283361">
    <property type="component" value="Unassembled WGS sequence"/>
</dbReference>
<dbReference type="AlphaFoldDB" id="A0AAE1DEW6"/>
<sequence length="91" mass="9747">MSLLENHSSLLPPHPNQGHGETMDSARLENLQHQLIDDVATEWRQASRGEKEEPVGGDEDSEETLTSVLTPLGSDLQLSSGTDGANKIGLG</sequence>
<proteinExistence type="predicted"/>
<evidence type="ECO:0000256" key="1">
    <source>
        <dbReference type="SAM" id="MobiDB-lite"/>
    </source>
</evidence>
<name>A0AAE1DEW6_9GAST</name>
<gene>
    <name evidence="2" type="ORF">RRG08_010819</name>
</gene>
<feature type="region of interest" description="Disordered" evidence="1">
    <location>
        <begin position="1"/>
        <end position="91"/>
    </location>
</feature>
<dbReference type="EMBL" id="JAWDGP010004066">
    <property type="protein sequence ID" value="KAK3768149.1"/>
    <property type="molecule type" value="Genomic_DNA"/>
</dbReference>
<reference evidence="2" key="1">
    <citation type="journal article" date="2023" name="G3 (Bethesda)">
        <title>A reference genome for the long-term kleptoplast-retaining sea slug Elysia crispata morphotype clarki.</title>
        <authorList>
            <person name="Eastman K.E."/>
            <person name="Pendleton A.L."/>
            <person name="Shaikh M.A."/>
            <person name="Suttiyut T."/>
            <person name="Ogas R."/>
            <person name="Tomko P."/>
            <person name="Gavelis G."/>
            <person name="Widhalm J.R."/>
            <person name="Wisecaver J.H."/>
        </authorList>
    </citation>
    <scope>NUCLEOTIDE SEQUENCE</scope>
    <source>
        <strain evidence="2">ECLA1</strain>
    </source>
</reference>
<comment type="caution">
    <text evidence="2">The sequence shown here is derived from an EMBL/GenBank/DDBJ whole genome shotgun (WGS) entry which is preliminary data.</text>
</comment>